<proteinExistence type="predicted"/>
<gene>
    <name evidence="1" type="ORF">LX66_0226</name>
</gene>
<dbReference type="PANTHER" id="PTHR41368">
    <property type="entry name" value="PROTEIN YGHO"/>
    <property type="match status" value="1"/>
</dbReference>
<evidence type="ECO:0008006" key="3">
    <source>
        <dbReference type="Google" id="ProtNLM"/>
    </source>
</evidence>
<dbReference type="Proteomes" id="UP000316778">
    <property type="component" value="Unassembled WGS sequence"/>
</dbReference>
<evidence type="ECO:0000313" key="2">
    <source>
        <dbReference type="Proteomes" id="UP000316778"/>
    </source>
</evidence>
<dbReference type="RefSeq" id="WP_145710047.1">
    <property type="nucleotide sequence ID" value="NZ_BAAAFY010000001.1"/>
</dbReference>
<name>A0A562TCQ9_CHIJA</name>
<dbReference type="EMBL" id="VLLG01000002">
    <property type="protein sequence ID" value="TWI90866.1"/>
    <property type="molecule type" value="Genomic_DNA"/>
</dbReference>
<evidence type="ECO:0000313" key="1">
    <source>
        <dbReference type="EMBL" id="TWI90866.1"/>
    </source>
</evidence>
<dbReference type="PANTHER" id="PTHR41368:SF1">
    <property type="entry name" value="PROTEIN YGHO"/>
    <property type="match status" value="1"/>
</dbReference>
<organism evidence="1 2">
    <name type="scientific">Chitinophaga japonensis</name>
    <name type="common">Flexibacter japonensis</name>
    <dbReference type="NCBI Taxonomy" id="104662"/>
    <lineage>
        <taxon>Bacteria</taxon>
        <taxon>Pseudomonadati</taxon>
        <taxon>Bacteroidota</taxon>
        <taxon>Chitinophagia</taxon>
        <taxon>Chitinophagales</taxon>
        <taxon>Chitinophagaceae</taxon>
        <taxon>Chitinophaga</taxon>
    </lineage>
</organism>
<dbReference type="InterPro" id="IPR039968">
    <property type="entry name" value="BcerS-like"/>
</dbReference>
<accession>A0A562TCQ9</accession>
<sequence>MELVKVDNAQTARLFIQVHADLNKNNPGWVRPLDKDIAAVFDPEKNKTFKHGECVRWLLRSDDGTWIGRIAAFVNKKYKTKGDTQRTGGIGFFDCINDQAAANLLLDTAKQWLQERGMEAMDGPINFGERDRWWGLLTEGFHEPLYCMNHNPPYYKDLFEQYGFQPFFHQVCFALKVKDPLQEKFFTRHDQLAKDPGFTARHLRKNKLEKFAEDFSIIYNKAWAGHDGGKELSKAQALRIFRQMKPVMDERIVWFIYYNNEPIGCWLNLPELNQFFKHMNGRFGLWEKLLFLWLKYTGRCRKFTGIVFGIIPEFQQKGADAYMIVEGARIIQGQHLYDDYEMQWIGDFNPKMINIAESLGTYRSRQLTTYRYLFDRNQEFKRHPVV</sequence>
<comment type="caution">
    <text evidence="1">The sequence shown here is derived from an EMBL/GenBank/DDBJ whole genome shotgun (WGS) entry which is preliminary data.</text>
</comment>
<dbReference type="SUPFAM" id="SSF55729">
    <property type="entry name" value="Acyl-CoA N-acyltransferases (Nat)"/>
    <property type="match status" value="1"/>
</dbReference>
<reference evidence="1 2" key="1">
    <citation type="journal article" date="2013" name="Stand. Genomic Sci.">
        <title>Genomic Encyclopedia of Type Strains, Phase I: The one thousand microbial genomes (KMG-I) project.</title>
        <authorList>
            <person name="Kyrpides N.C."/>
            <person name="Woyke T."/>
            <person name="Eisen J.A."/>
            <person name="Garrity G."/>
            <person name="Lilburn T.G."/>
            <person name="Beck B.J."/>
            <person name="Whitman W.B."/>
            <person name="Hugenholtz P."/>
            <person name="Klenk H.P."/>
        </authorList>
    </citation>
    <scope>NUCLEOTIDE SEQUENCE [LARGE SCALE GENOMIC DNA]</scope>
    <source>
        <strain evidence="1 2">DSM 13484</strain>
    </source>
</reference>
<dbReference type="AlphaFoldDB" id="A0A562TCQ9"/>
<dbReference type="OrthoDB" id="9806005at2"/>
<keyword evidence="2" id="KW-1185">Reference proteome</keyword>
<protein>
    <recommendedName>
        <fullName evidence="3">N-acetyltransferase domain-containing protein</fullName>
    </recommendedName>
</protein>
<dbReference type="InterPro" id="IPR016181">
    <property type="entry name" value="Acyl_CoA_acyltransferase"/>
</dbReference>